<keyword evidence="2" id="KW-0808">Transferase</keyword>
<dbReference type="Proteomes" id="UP000249165">
    <property type="component" value="Unassembled WGS sequence"/>
</dbReference>
<dbReference type="Pfam" id="PF06094">
    <property type="entry name" value="GGACT"/>
    <property type="match status" value="1"/>
</dbReference>
<sequence>MSGAFFFGYGSLVNQGTHHFAPLHHASAHGWRRAWRYTGTRKVAYLTAVRDPGCTIHGMIAHVPADDWQALDRREAAYDRLGADVDITHDAPGVAELAMYAIAPERMHLPTAAHPLLLSYLDVVVQGYLAEYGAGGAAHFFATTIGWEAPILDDRAAPLYPRAQRLGDAERAVVDHGLAAMGCRKIAA</sequence>
<gene>
    <name evidence="2" type="ORF">ATI53_101367</name>
</gene>
<feature type="domain" description="Gamma-glutamylcyclotransferase AIG2-like" evidence="1">
    <location>
        <begin position="7"/>
        <end position="104"/>
    </location>
</feature>
<reference evidence="2 3" key="1">
    <citation type="submission" date="2018-06" db="EMBL/GenBank/DDBJ databases">
        <title>Genomic Encyclopedia of Archaeal and Bacterial Type Strains, Phase II (KMG-II): from individual species to whole genera.</title>
        <authorList>
            <person name="Goeker M."/>
        </authorList>
    </citation>
    <scope>NUCLEOTIDE SEQUENCE [LARGE SCALE GENOMIC DNA]</scope>
    <source>
        <strain evidence="2 3">DSM 22011</strain>
    </source>
</reference>
<comment type="caution">
    <text evidence="2">The sequence shown here is derived from an EMBL/GenBank/DDBJ whole genome shotgun (WGS) entry which is preliminary data.</text>
</comment>
<name>A0A327YB45_9RHOB</name>
<dbReference type="Gene3D" id="3.10.490.10">
    <property type="entry name" value="Gamma-glutamyl cyclotransferase-like"/>
    <property type="match status" value="1"/>
</dbReference>
<evidence type="ECO:0000313" key="2">
    <source>
        <dbReference type="EMBL" id="RAK18348.1"/>
    </source>
</evidence>
<dbReference type="AlphaFoldDB" id="A0A327YB45"/>
<dbReference type="EMBL" id="QLMG01000013">
    <property type="protein sequence ID" value="RAK18348.1"/>
    <property type="molecule type" value="Genomic_DNA"/>
</dbReference>
<dbReference type="SUPFAM" id="SSF110857">
    <property type="entry name" value="Gamma-glutamyl cyclotransferase-like"/>
    <property type="match status" value="1"/>
</dbReference>
<accession>A0A327YB45</accession>
<dbReference type="InterPro" id="IPR009288">
    <property type="entry name" value="AIG2-like_dom"/>
</dbReference>
<organism evidence="2 3">
    <name type="scientific">Salipiger aestuarii</name>
    <dbReference type="NCBI Taxonomy" id="568098"/>
    <lineage>
        <taxon>Bacteria</taxon>
        <taxon>Pseudomonadati</taxon>
        <taxon>Pseudomonadota</taxon>
        <taxon>Alphaproteobacteria</taxon>
        <taxon>Rhodobacterales</taxon>
        <taxon>Roseobacteraceae</taxon>
        <taxon>Salipiger</taxon>
    </lineage>
</organism>
<dbReference type="GO" id="GO:0016740">
    <property type="term" value="F:transferase activity"/>
    <property type="evidence" value="ECO:0007669"/>
    <property type="project" value="UniProtKB-KW"/>
</dbReference>
<dbReference type="OrthoDB" id="5567366at2"/>
<dbReference type="InterPro" id="IPR013024">
    <property type="entry name" value="GGCT-like"/>
</dbReference>
<dbReference type="RefSeq" id="WP_111550244.1">
    <property type="nucleotide sequence ID" value="NZ_LIGK01000010.1"/>
</dbReference>
<evidence type="ECO:0000313" key="3">
    <source>
        <dbReference type="Proteomes" id="UP000249165"/>
    </source>
</evidence>
<evidence type="ECO:0000259" key="1">
    <source>
        <dbReference type="Pfam" id="PF06094"/>
    </source>
</evidence>
<keyword evidence="3" id="KW-1185">Reference proteome</keyword>
<dbReference type="InterPro" id="IPR036568">
    <property type="entry name" value="GGCT-like_sf"/>
</dbReference>
<proteinExistence type="predicted"/>
<protein>
    <submittedName>
        <fullName evidence="2">Gamma-glutamyl AIG2-like cyclotransferase</fullName>
    </submittedName>
</protein>
<dbReference type="CDD" id="cd06661">
    <property type="entry name" value="GGCT_like"/>
    <property type="match status" value="1"/>
</dbReference>